<keyword evidence="3" id="KW-1185">Reference proteome</keyword>
<dbReference type="InterPro" id="IPR011990">
    <property type="entry name" value="TPR-like_helical_dom_sf"/>
</dbReference>
<proteinExistence type="predicted"/>
<gene>
    <name evidence="2" type="ORF">OSB04_013253</name>
</gene>
<dbReference type="GO" id="GO:0003723">
    <property type="term" value="F:RNA binding"/>
    <property type="evidence" value="ECO:0007669"/>
    <property type="project" value="InterPro"/>
</dbReference>
<keyword evidence="1" id="KW-0677">Repeat</keyword>
<dbReference type="InterPro" id="IPR002885">
    <property type="entry name" value="PPR_rpt"/>
</dbReference>
<evidence type="ECO:0000313" key="2">
    <source>
        <dbReference type="EMBL" id="KAJ9558639.1"/>
    </source>
</evidence>
<sequence length="158" mass="18445">MICAACQVFDEMPNRNVVSWTTLLKRLDEARSLFDSMTDKNVVNLLECYAIWECSQLENLKSPRGCLTKKFREEFGNSGDYDRRLTFSGLLFSHLGMVHKSWKFFNLIDVLGRTGMLTEAYELVKHLPVEWVLLRYINYICLVIYENTMLLHKFSAVS</sequence>
<dbReference type="InterPro" id="IPR046960">
    <property type="entry name" value="PPR_At4g14850-like_plant"/>
</dbReference>
<evidence type="ECO:0008006" key="4">
    <source>
        <dbReference type="Google" id="ProtNLM"/>
    </source>
</evidence>
<dbReference type="Pfam" id="PF01535">
    <property type="entry name" value="PPR"/>
    <property type="match status" value="2"/>
</dbReference>
<dbReference type="Gene3D" id="1.25.40.10">
    <property type="entry name" value="Tetratricopeptide repeat domain"/>
    <property type="match status" value="1"/>
</dbReference>
<reference evidence="2" key="1">
    <citation type="submission" date="2023-03" db="EMBL/GenBank/DDBJ databases">
        <title>Chromosome-scale reference genome and RAD-based genetic map of yellow starthistle (Centaurea solstitialis) reveal putative structural variation and QTLs associated with invader traits.</title>
        <authorList>
            <person name="Reatini B."/>
            <person name="Cang F.A."/>
            <person name="Jiang Q."/>
            <person name="Mckibben M.T.W."/>
            <person name="Barker M.S."/>
            <person name="Rieseberg L.H."/>
            <person name="Dlugosch K.M."/>
        </authorList>
    </citation>
    <scope>NUCLEOTIDE SEQUENCE</scope>
    <source>
        <strain evidence="2">CAN-66</strain>
        <tissue evidence="2">Leaf</tissue>
    </source>
</reference>
<dbReference type="GO" id="GO:0009451">
    <property type="term" value="P:RNA modification"/>
    <property type="evidence" value="ECO:0007669"/>
    <property type="project" value="InterPro"/>
</dbReference>
<name>A0AA38TEN5_9ASTR</name>
<organism evidence="2 3">
    <name type="scientific">Centaurea solstitialis</name>
    <name type="common">yellow star-thistle</name>
    <dbReference type="NCBI Taxonomy" id="347529"/>
    <lineage>
        <taxon>Eukaryota</taxon>
        <taxon>Viridiplantae</taxon>
        <taxon>Streptophyta</taxon>
        <taxon>Embryophyta</taxon>
        <taxon>Tracheophyta</taxon>
        <taxon>Spermatophyta</taxon>
        <taxon>Magnoliopsida</taxon>
        <taxon>eudicotyledons</taxon>
        <taxon>Gunneridae</taxon>
        <taxon>Pentapetalae</taxon>
        <taxon>asterids</taxon>
        <taxon>campanulids</taxon>
        <taxon>Asterales</taxon>
        <taxon>Asteraceae</taxon>
        <taxon>Carduoideae</taxon>
        <taxon>Cardueae</taxon>
        <taxon>Centaureinae</taxon>
        <taxon>Centaurea</taxon>
    </lineage>
</organism>
<dbReference type="AlphaFoldDB" id="A0AA38TEN5"/>
<dbReference type="PANTHER" id="PTHR47926">
    <property type="entry name" value="PENTATRICOPEPTIDE REPEAT-CONTAINING PROTEIN"/>
    <property type="match status" value="1"/>
</dbReference>
<dbReference type="EMBL" id="JARYMX010000003">
    <property type="protein sequence ID" value="KAJ9558639.1"/>
    <property type="molecule type" value="Genomic_DNA"/>
</dbReference>
<accession>A0AA38TEN5</accession>
<evidence type="ECO:0000256" key="1">
    <source>
        <dbReference type="ARBA" id="ARBA00022737"/>
    </source>
</evidence>
<protein>
    <recommendedName>
        <fullName evidence="4">Pentatricopeptide repeat-containing protein</fullName>
    </recommendedName>
</protein>
<dbReference type="Proteomes" id="UP001172457">
    <property type="component" value="Chromosome 3"/>
</dbReference>
<comment type="caution">
    <text evidence="2">The sequence shown here is derived from an EMBL/GenBank/DDBJ whole genome shotgun (WGS) entry which is preliminary data.</text>
</comment>
<evidence type="ECO:0000313" key="3">
    <source>
        <dbReference type="Proteomes" id="UP001172457"/>
    </source>
</evidence>